<feature type="domain" description="Peptidase metallopeptidase" evidence="3">
    <location>
        <begin position="133"/>
        <end position="237"/>
    </location>
</feature>
<dbReference type="Proteomes" id="UP000271162">
    <property type="component" value="Unassembled WGS sequence"/>
</dbReference>
<accession>A0A0N4YAF8</accession>
<reference evidence="6" key="1">
    <citation type="submission" date="2017-02" db="UniProtKB">
        <authorList>
            <consortium name="WormBaseParasite"/>
        </authorList>
    </citation>
    <scope>IDENTIFICATION</scope>
</reference>
<dbReference type="WBParaSite" id="NBR_0001337101-mRNA-1">
    <property type="protein sequence ID" value="NBR_0001337101-mRNA-1"/>
    <property type="gene ID" value="NBR_0001337101"/>
</dbReference>
<organism evidence="6">
    <name type="scientific">Nippostrongylus brasiliensis</name>
    <name type="common">Rat hookworm</name>
    <dbReference type="NCBI Taxonomy" id="27835"/>
    <lineage>
        <taxon>Eukaryota</taxon>
        <taxon>Metazoa</taxon>
        <taxon>Ecdysozoa</taxon>
        <taxon>Nematoda</taxon>
        <taxon>Chromadorea</taxon>
        <taxon>Rhabditida</taxon>
        <taxon>Rhabditina</taxon>
        <taxon>Rhabditomorpha</taxon>
        <taxon>Strongyloidea</taxon>
        <taxon>Heligmosomidae</taxon>
        <taxon>Nippostrongylus</taxon>
    </lineage>
</organism>
<dbReference type="GO" id="GO:0006508">
    <property type="term" value="P:proteolysis"/>
    <property type="evidence" value="ECO:0007669"/>
    <property type="project" value="InterPro"/>
</dbReference>
<evidence type="ECO:0000313" key="5">
    <source>
        <dbReference type="Proteomes" id="UP000271162"/>
    </source>
</evidence>
<evidence type="ECO:0000313" key="4">
    <source>
        <dbReference type="EMBL" id="VDL76961.1"/>
    </source>
</evidence>
<dbReference type="AlphaFoldDB" id="A0A0N4YAF8"/>
<proteinExistence type="predicted"/>
<dbReference type="InterPro" id="IPR024079">
    <property type="entry name" value="MetalloPept_cat_dom_sf"/>
</dbReference>
<dbReference type="GO" id="GO:0004222">
    <property type="term" value="F:metalloendopeptidase activity"/>
    <property type="evidence" value="ECO:0007669"/>
    <property type="project" value="InterPro"/>
</dbReference>
<dbReference type="InterPro" id="IPR001506">
    <property type="entry name" value="Peptidase_M12A"/>
</dbReference>
<evidence type="ECO:0000313" key="6">
    <source>
        <dbReference type="WBParaSite" id="NBR_0001337101-mRNA-1"/>
    </source>
</evidence>
<feature type="signal peptide" evidence="2">
    <location>
        <begin position="1"/>
        <end position="22"/>
    </location>
</feature>
<sequence>MNLTRTLIWAGLVLMCAHGALSLSAKARESLKEALGDVDLEGIRERLRNIARPTLIKLNATATETTGTTNEDVESAVDVLAAADSSISGINKAEGVDEYLYEGDVHLNEKQLSALEAAAAGNGGRRKRSFYADADRWTNNELFYYFDASIGDVMKTRVKTALNYIQARSCVKFTEDATAKAVVKVYSGSGCSSGTGMWPAGQSLSLSPGCGLAAQQSNYDKMETTNEIDYVPYEYGSVMHYDAKSICCPGQINKVLVSNISPTPVVGHSRLSAPTFTYKYRYV</sequence>
<keyword evidence="1" id="KW-1015">Disulfide bond</keyword>
<feature type="chain" id="PRO_5043125452" evidence="2">
    <location>
        <begin position="23"/>
        <end position="283"/>
    </location>
</feature>
<dbReference type="PANTHER" id="PTHR10127">
    <property type="entry name" value="DISCOIDIN, CUB, EGF, LAMININ , AND ZINC METALLOPROTEASE DOMAIN CONTAINING"/>
    <property type="match status" value="1"/>
</dbReference>
<evidence type="ECO:0000256" key="1">
    <source>
        <dbReference type="ARBA" id="ARBA00023157"/>
    </source>
</evidence>
<dbReference type="Gene3D" id="3.40.390.10">
    <property type="entry name" value="Collagenase (Catalytic Domain)"/>
    <property type="match status" value="1"/>
</dbReference>
<evidence type="ECO:0000259" key="3">
    <source>
        <dbReference type="SMART" id="SM00235"/>
    </source>
</evidence>
<dbReference type="OMA" id="AKSICCP"/>
<dbReference type="Pfam" id="PF01400">
    <property type="entry name" value="Astacin"/>
    <property type="match status" value="1"/>
</dbReference>
<name>A0A0N4YAF8_NIPBR</name>
<protein>
    <submittedName>
        <fullName evidence="6">ZnMc domain-containing protein</fullName>
    </submittedName>
</protein>
<keyword evidence="5" id="KW-1185">Reference proteome</keyword>
<dbReference type="PANTHER" id="PTHR10127:SF831">
    <property type="entry name" value="ZINC METALLOPROTEINASE NAS-37"/>
    <property type="match status" value="1"/>
</dbReference>
<evidence type="ECO:0000256" key="2">
    <source>
        <dbReference type="SAM" id="SignalP"/>
    </source>
</evidence>
<dbReference type="GO" id="GO:0008270">
    <property type="term" value="F:zinc ion binding"/>
    <property type="evidence" value="ECO:0007669"/>
    <property type="project" value="InterPro"/>
</dbReference>
<dbReference type="SUPFAM" id="SSF55486">
    <property type="entry name" value="Metalloproteases ('zincins'), catalytic domain"/>
    <property type="match status" value="1"/>
</dbReference>
<dbReference type="SMART" id="SM00235">
    <property type="entry name" value="ZnMc"/>
    <property type="match status" value="1"/>
</dbReference>
<gene>
    <name evidence="4" type="ORF">NBR_LOCUS13372</name>
</gene>
<dbReference type="EMBL" id="UYSL01021019">
    <property type="protein sequence ID" value="VDL76961.1"/>
    <property type="molecule type" value="Genomic_DNA"/>
</dbReference>
<dbReference type="InterPro" id="IPR006026">
    <property type="entry name" value="Peptidase_Metallo"/>
</dbReference>
<keyword evidence="2" id="KW-0732">Signal</keyword>
<reference evidence="4 5" key="2">
    <citation type="submission" date="2018-11" db="EMBL/GenBank/DDBJ databases">
        <authorList>
            <consortium name="Pathogen Informatics"/>
        </authorList>
    </citation>
    <scope>NUCLEOTIDE SEQUENCE [LARGE SCALE GENOMIC DNA]</scope>
</reference>